<accession>A0A3L9M7V9</accession>
<evidence type="ECO:0008006" key="3">
    <source>
        <dbReference type="Google" id="ProtNLM"/>
    </source>
</evidence>
<protein>
    <recommendedName>
        <fullName evidence="3">DUF4468 domain-containing protein</fullName>
    </recommendedName>
</protein>
<evidence type="ECO:0000313" key="2">
    <source>
        <dbReference type="Proteomes" id="UP000275348"/>
    </source>
</evidence>
<gene>
    <name evidence="1" type="ORF">EAH69_08865</name>
</gene>
<keyword evidence="2" id="KW-1185">Reference proteome</keyword>
<dbReference type="Proteomes" id="UP000275348">
    <property type="component" value="Unassembled WGS sequence"/>
</dbReference>
<comment type="caution">
    <text evidence="1">The sequence shown here is derived from an EMBL/GenBank/DDBJ whole genome shotgun (WGS) entry which is preliminary data.</text>
</comment>
<name>A0A3L9M7V9_9FLAO</name>
<dbReference type="OrthoDB" id="708866at2"/>
<evidence type="ECO:0000313" key="1">
    <source>
        <dbReference type="EMBL" id="RLZ09115.1"/>
    </source>
</evidence>
<reference evidence="1 2" key="1">
    <citation type="submission" date="2018-10" db="EMBL/GenBank/DDBJ databases">
        <authorList>
            <person name="Chen X."/>
        </authorList>
    </citation>
    <scope>NUCLEOTIDE SEQUENCE [LARGE SCALE GENOMIC DNA]</scope>
    <source>
        <strain evidence="1 2">YIM 102668</strain>
    </source>
</reference>
<dbReference type="RefSeq" id="WP_121934842.1">
    <property type="nucleotide sequence ID" value="NZ_RDOJ01000011.1"/>
</dbReference>
<dbReference type="EMBL" id="RDOJ01000011">
    <property type="protein sequence ID" value="RLZ09115.1"/>
    <property type="molecule type" value="Genomic_DNA"/>
</dbReference>
<sequence>MKIILFIILHFFSNSINAQYFKISPNGYVLGENNQGVTLEFPNRSKTNIYNALLGFINERLTETEQIISPHKNKNFLKFTTIDNNILNTKSIFGTNSNIYGFTTYEIEIDHEKIKLVNIIPDLYKYDNKNPLSIKAKYSASYYNMNGEPRELTVKYNIIGNVEKYYNNFIDSIITHINNSVRTDLPTIIIK</sequence>
<dbReference type="AlphaFoldDB" id="A0A3L9M7V9"/>
<organism evidence="1 2">
    <name type="scientific">Faecalibacter macacae</name>
    <dbReference type="NCBI Taxonomy" id="1859289"/>
    <lineage>
        <taxon>Bacteria</taxon>
        <taxon>Pseudomonadati</taxon>
        <taxon>Bacteroidota</taxon>
        <taxon>Flavobacteriia</taxon>
        <taxon>Flavobacteriales</taxon>
        <taxon>Weeksellaceae</taxon>
        <taxon>Faecalibacter</taxon>
    </lineage>
</organism>
<proteinExistence type="predicted"/>